<dbReference type="Proteomes" id="UP000655759">
    <property type="component" value="Unassembled WGS sequence"/>
</dbReference>
<dbReference type="PRINTS" id="PR01713">
    <property type="entry name" value="NUCEPIMERASE"/>
</dbReference>
<dbReference type="AlphaFoldDB" id="A0A812EYD3"/>
<dbReference type="Pfam" id="PF16363">
    <property type="entry name" value="GDP_Man_Dehyd"/>
    <property type="match status" value="1"/>
</dbReference>
<dbReference type="RefSeq" id="WP_205098194.1">
    <property type="nucleotide sequence ID" value="NZ_CAJNAQ010000002.1"/>
</dbReference>
<dbReference type="PROSITE" id="PS00061">
    <property type="entry name" value="ADH_SHORT"/>
    <property type="match status" value="1"/>
</dbReference>
<evidence type="ECO:0000259" key="1">
    <source>
        <dbReference type="Pfam" id="PF16363"/>
    </source>
</evidence>
<evidence type="ECO:0000313" key="2">
    <source>
        <dbReference type="EMBL" id="CAE6488131.1"/>
    </source>
</evidence>
<name>A0A812EYD3_9ARCH</name>
<dbReference type="PANTHER" id="PTHR43000">
    <property type="entry name" value="DTDP-D-GLUCOSE 4,6-DEHYDRATASE-RELATED"/>
    <property type="match status" value="1"/>
</dbReference>
<feature type="domain" description="NAD(P)-binding" evidence="1">
    <location>
        <begin position="7"/>
        <end position="305"/>
    </location>
</feature>
<comment type="caution">
    <text evidence="2">The sequence shown here is derived from an EMBL/GenBank/DDBJ whole genome shotgun (WGS) entry which is preliminary data.</text>
</comment>
<proteinExistence type="predicted"/>
<dbReference type="InterPro" id="IPR036291">
    <property type="entry name" value="NAD(P)-bd_dom_sf"/>
</dbReference>
<organism evidence="2 3">
    <name type="scientific">Candidatus Nitrosotenuis uzonensis</name>
    <dbReference type="NCBI Taxonomy" id="1407055"/>
    <lineage>
        <taxon>Archaea</taxon>
        <taxon>Nitrososphaerota</taxon>
        <taxon>Candidatus Nitrosotenuis</taxon>
    </lineage>
</organism>
<reference evidence="2" key="1">
    <citation type="submission" date="2021-02" db="EMBL/GenBank/DDBJ databases">
        <authorList>
            <person name="Han P."/>
        </authorList>
    </citation>
    <scope>NUCLEOTIDE SEQUENCE</scope>
    <source>
        <strain evidence="2">Candidatus Nitrosotenuis uzonensis 5A</strain>
    </source>
</reference>
<dbReference type="EMBL" id="CAJNAQ010000002">
    <property type="protein sequence ID" value="CAE6488131.1"/>
    <property type="molecule type" value="Genomic_DNA"/>
</dbReference>
<accession>A0A812EYD3</accession>
<dbReference type="Gene3D" id="3.40.50.720">
    <property type="entry name" value="NAD(P)-binding Rossmann-like Domain"/>
    <property type="match status" value="1"/>
</dbReference>
<dbReference type="InterPro" id="IPR016040">
    <property type="entry name" value="NAD(P)-bd_dom"/>
</dbReference>
<evidence type="ECO:0000313" key="3">
    <source>
        <dbReference type="Proteomes" id="UP000655759"/>
    </source>
</evidence>
<dbReference type="InterPro" id="IPR020904">
    <property type="entry name" value="Sc_DH/Rdtase_CS"/>
</dbReference>
<protein>
    <recommendedName>
        <fullName evidence="1">NAD(P)-binding domain-containing protein</fullName>
    </recommendedName>
</protein>
<dbReference type="Gene3D" id="3.90.25.10">
    <property type="entry name" value="UDP-galactose 4-epimerase, domain 1"/>
    <property type="match status" value="1"/>
</dbReference>
<sequence>MTKRKALVTGGAGFIGSHLTKLLSENKYDVVVYDDLSNGSGVKNIPKNVKIIKESILNIKKFRNACRNVDVVFHLAVKPLTMSFDKPEEVIEVNDYGTYLVAKICTELRCKMIHVSSSEAYGTALSLPMKEEHPFFPHTIYAGSKAASELYVRGFQKSEGLKMVIVRPFNSYGEYMRSDTYSAAIPKFFNRISRNQSPIIHGTGRQTRDFTYVEDTCQGIILADQNKNAIGDTFNIGQGKEISVKQIAKIMSEKYQEITKKELKLSLQYDNPRKGDVMRHLADISHARKILGYKPTISLDEGIERYIKWRLSGDS</sequence>
<gene>
    <name evidence="2" type="ORF">NUZ5A_20416</name>
</gene>
<dbReference type="SUPFAM" id="SSF51735">
    <property type="entry name" value="NAD(P)-binding Rossmann-fold domains"/>
    <property type="match status" value="1"/>
</dbReference>